<name>A0A077WHD3_9FUNG</name>
<dbReference type="AlphaFoldDB" id="A0A077WHD3"/>
<evidence type="ECO:0000259" key="1">
    <source>
        <dbReference type="Pfam" id="PF06985"/>
    </source>
</evidence>
<organism evidence="2">
    <name type="scientific">Lichtheimia ramosa</name>
    <dbReference type="NCBI Taxonomy" id="688394"/>
    <lineage>
        <taxon>Eukaryota</taxon>
        <taxon>Fungi</taxon>
        <taxon>Fungi incertae sedis</taxon>
        <taxon>Mucoromycota</taxon>
        <taxon>Mucoromycotina</taxon>
        <taxon>Mucoromycetes</taxon>
        <taxon>Mucorales</taxon>
        <taxon>Lichtheimiaceae</taxon>
        <taxon>Lichtheimia</taxon>
    </lineage>
</organism>
<dbReference type="InterPro" id="IPR052895">
    <property type="entry name" value="HetReg/Transcr_Mod"/>
</dbReference>
<feature type="domain" description="Heterokaryon incompatibility" evidence="1">
    <location>
        <begin position="83"/>
        <end position="233"/>
    </location>
</feature>
<dbReference type="PANTHER" id="PTHR24148">
    <property type="entry name" value="ANKYRIN REPEAT DOMAIN-CONTAINING PROTEIN 39 HOMOLOG-RELATED"/>
    <property type="match status" value="1"/>
</dbReference>
<dbReference type="InterPro" id="IPR010730">
    <property type="entry name" value="HET"/>
</dbReference>
<dbReference type="Pfam" id="PF06985">
    <property type="entry name" value="HET"/>
    <property type="match status" value="1"/>
</dbReference>
<reference evidence="2" key="1">
    <citation type="journal article" date="2014" name="Genome Announc.">
        <title>De novo whole-genome sequence and genome annotation of Lichtheimia ramosa.</title>
        <authorList>
            <person name="Linde J."/>
            <person name="Schwartze V."/>
            <person name="Binder U."/>
            <person name="Lass-Florl C."/>
            <person name="Voigt K."/>
            <person name="Horn F."/>
        </authorList>
    </citation>
    <scope>NUCLEOTIDE SEQUENCE</scope>
    <source>
        <strain evidence="2">JMRC FSU:6197</strain>
    </source>
</reference>
<dbReference type="PANTHER" id="PTHR24148:SF64">
    <property type="entry name" value="HETEROKARYON INCOMPATIBILITY DOMAIN-CONTAINING PROTEIN"/>
    <property type="match status" value="1"/>
</dbReference>
<accession>A0A077WHD3</accession>
<proteinExistence type="predicted"/>
<sequence length="408" mass="47545">MTHDTNNYNDPYKINITVESSTDGYCEFFEKGLSALLADDHFLLLHVPEDGTKMRIIRPASDPYHKKRMIKRINEAKDIPSFYHALSHLWGLSDKNRHLWNEIGQYVDDEEGQPAAPVPMRPEKRNTLLSMLKDHPDSYWWIDVLCARTDTPLDIMGDIYGCCLECVAMIDCDPSLIHSITDVTKETDELYLIKESRDLTHEEISKTNYPHILNHLSIFMQSQWWKRVWTLQEVVLPLGNVRFMSETGTHRYPLINTINLDDLWRLTLVLIHICGRKHDLEALESVIQDILSIWGTKETRIHRVRGEFVLINVLLSLSHSPRQCMDPVDYVYGVLGMLQIKIPRMSDPDAVWQRFLCELDHWEGNSINPRSFSDYAHEMDLRKAKTIGDVFAKLLHIYKSIYNKNVQD</sequence>
<protein>
    <recommendedName>
        <fullName evidence="1">Heterokaryon incompatibility domain-containing protein</fullName>
    </recommendedName>
</protein>
<dbReference type="EMBL" id="LK023320">
    <property type="protein sequence ID" value="CDS06559.1"/>
    <property type="molecule type" value="Genomic_DNA"/>
</dbReference>
<gene>
    <name evidence="2" type="ORF">LRAMOSA09087</name>
</gene>
<evidence type="ECO:0000313" key="2">
    <source>
        <dbReference type="EMBL" id="CDS06559.1"/>
    </source>
</evidence>
<dbReference type="OrthoDB" id="3598674at2759"/>